<keyword evidence="3" id="KW-1185">Reference proteome</keyword>
<dbReference type="AlphaFoldDB" id="G2R502"/>
<dbReference type="KEGG" id="ttt:THITE_2112128"/>
<dbReference type="GeneID" id="11517735"/>
<protein>
    <submittedName>
        <fullName evidence="2">Uncharacterized protein</fullName>
    </submittedName>
</protein>
<reference evidence="2 3" key="1">
    <citation type="journal article" date="2011" name="Nat. Biotechnol.">
        <title>Comparative genomic analysis of the thermophilic biomass-degrading fungi Myceliophthora thermophila and Thielavia terrestris.</title>
        <authorList>
            <person name="Berka R.M."/>
            <person name="Grigoriev I.V."/>
            <person name="Otillar R."/>
            <person name="Salamov A."/>
            <person name="Grimwood J."/>
            <person name="Reid I."/>
            <person name="Ishmael N."/>
            <person name="John T."/>
            <person name="Darmond C."/>
            <person name="Moisan M.-C."/>
            <person name="Henrissat B."/>
            <person name="Coutinho P.M."/>
            <person name="Lombard V."/>
            <person name="Natvig D.O."/>
            <person name="Lindquist E."/>
            <person name="Schmutz J."/>
            <person name="Lucas S."/>
            <person name="Harris P."/>
            <person name="Powlowski J."/>
            <person name="Bellemare A."/>
            <person name="Taylor D."/>
            <person name="Butler G."/>
            <person name="de Vries R.P."/>
            <person name="Allijn I.E."/>
            <person name="van den Brink J."/>
            <person name="Ushinsky S."/>
            <person name="Storms R."/>
            <person name="Powell A.J."/>
            <person name="Paulsen I.T."/>
            <person name="Elbourne L.D.H."/>
            <person name="Baker S.E."/>
            <person name="Magnuson J."/>
            <person name="LaBoissiere S."/>
            <person name="Clutterbuck A.J."/>
            <person name="Martinez D."/>
            <person name="Wogulis M."/>
            <person name="de Leon A.L."/>
            <person name="Rey M.W."/>
            <person name="Tsang A."/>
        </authorList>
    </citation>
    <scope>NUCLEOTIDE SEQUENCE [LARGE SCALE GENOMIC DNA]</scope>
    <source>
        <strain evidence="3">ATCC 38088 / NRRL 8126</strain>
    </source>
</reference>
<organism evidence="2 3">
    <name type="scientific">Thermothielavioides terrestris (strain ATCC 38088 / NRRL 8126)</name>
    <name type="common">Thielavia terrestris</name>
    <dbReference type="NCBI Taxonomy" id="578455"/>
    <lineage>
        <taxon>Eukaryota</taxon>
        <taxon>Fungi</taxon>
        <taxon>Dikarya</taxon>
        <taxon>Ascomycota</taxon>
        <taxon>Pezizomycotina</taxon>
        <taxon>Sordariomycetes</taxon>
        <taxon>Sordariomycetidae</taxon>
        <taxon>Sordariales</taxon>
        <taxon>Chaetomiaceae</taxon>
        <taxon>Thermothielavioides</taxon>
        <taxon>Thermothielavioides terrestris</taxon>
    </lineage>
</organism>
<gene>
    <name evidence="2" type="ORF">THITE_2112128</name>
</gene>
<feature type="region of interest" description="Disordered" evidence="1">
    <location>
        <begin position="1"/>
        <end position="32"/>
    </location>
</feature>
<dbReference type="HOGENOM" id="CLU_2924342_0_0_1"/>
<dbReference type="EMBL" id="CP003010">
    <property type="protein sequence ID" value="AEO65279.1"/>
    <property type="molecule type" value="Genomic_DNA"/>
</dbReference>
<evidence type="ECO:0000313" key="3">
    <source>
        <dbReference type="Proteomes" id="UP000008181"/>
    </source>
</evidence>
<name>G2R502_THETT</name>
<dbReference type="Proteomes" id="UP000008181">
    <property type="component" value="Chromosome 2"/>
</dbReference>
<accession>G2R502</accession>
<proteinExistence type="predicted"/>
<evidence type="ECO:0000313" key="2">
    <source>
        <dbReference type="EMBL" id="AEO65279.1"/>
    </source>
</evidence>
<sequence>MSAPPPGNSAQPRRSALKADGESPRTPPLGASMKGLSYYCLSLSLPSRTCFPIARLPTLRP</sequence>
<dbReference type="RefSeq" id="XP_003651615.1">
    <property type="nucleotide sequence ID" value="XM_003651567.1"/>
</dbReference>
<evidence type="ECO:0000256" key="1">
    <source>
        <dbReference type="SAM" id="MobiDB-lite"/>
    </source>
</evidence>